<evidence type="ECO:0000256" key="1">
    <source>
        <dbReference type="ARBA" id="ARBA00004141"/>
    </source>
</evidence>
<comment type="subcellular location">
    <subcellularLocation>
        <location evidence="1">Membrane</location>
        <topology evidence="1">Multi-pass membrane protein</topology>
    </subcellularLocation>
</comment>
<keyword evidence="2 5" id="KW-0812">Transmembrane</keyword>
<protein>
    <submittedName>
        <fullName evidence="7">RDD family protein</fullName>
    </submittedName>
</protein>
<evidence type="ECO:0000256" key="4">
    <source>
        <dbReference type="ARBA" id="ARBA00023136"/>
    </source>
</evidence>
<gene>
    <name evidence="7" type="ORF">Q8852_01760</name>
</gene>
<dbReference type="Pfam" id="PF06271">
    <property type="entry name" value="RDD"/>
    <property type="match status" value="1"/>
</dbReference>
<keyword evidence="3 5" id="KW-1133">Transmembrane helix</keyword>
<evidence type="ECO:0000256" key="2">
    <source>
        <dbReference type="ARBA" id="ARBA00022692"/>
    </source>
</evidence>
<feature type="transmembrane region" description="Helical" evidence="5">
    <location>
        <begin position="40"/>
        <end position="58"/>
    </location>
</feature>
<evidence type="ECO:0000313" key="7">
    <source>
        <dbReference type="EMBL" id="WLP85854.1"/>
    </source>
</evidence>
<dbReference type="Proteomes" id="UP001237011">
    <property type="component" value="Chromosome"/>
</dbReference>
<feature type="transmembrane region" description="Helical" evidence="5">
    <location>
        <begin position="12"/>
        <end position="34"/>
    </location>
</feature>
<feature type="transmembrane region" description="Helical" evidence="5">
    <location>
        <begin position="89"/>
        <end position="111"/>
    </location>
</feature>
<feature type="transmembrane region" description="Helical" evidence="5">
    <location>
        <begin position="131"/>
        <end position="154"/>
    </location>
</feature>
<proteinExistence type="predicted"/>
<accession>A0ABY9HB75</accession>
<dbReference type="EMBL" id="CP132191">
    <property type="protein sequence ID" value="WLP85854.1"/>
    <property type="molecule type" value="Genomic_DNA"/>
</dbReference>
<evidence type="ECO:0000259" key="6">
    <source>
        <dbReference type="Pfam" id="PF06271"/>
    </source>
</evidence>
<sequence length="205" mass="24082">MYKNAGFFKRFFSNLIDFVLVVAFIFAIAALVHWKYYQTLGISLIWINCYYILFPLIWKGKTIGMLILNLKVINSADKKFHYYLIFKRNVLGCFFITLNVVIILIAAGIMQKKLGNSLDEQTIKSTLSGQVLTGILTAFMGTWFIIQTLGYFMLIFSKRKLTLLDISFNSRIVEDKYLELIEEKDIILLPYYYTERKFRYFEQGE</sequence>
<feature type="domain" description="RDD" evidence="6">
    <location>
        <begin position="5"/>
        <end position="166"/>
    </location>
</feature>
<keyword evidence="4 5" id="KW-0472">Membrane</keyword>
<evidence type="ECO:0000313" key="8">
    <source>
        <dbReference type="Proteomes" id="UP001237011"/>
    </source>
</evidence>
<evidence type="ECO:0000256" key="3">
    <source>
        <dbReference type="ARBA" id="ARBA00022989"/>
    </source>
</evidence>
<organism evidence="7 8">
    <name type="scientific">Mycoplasma seminis</name>
    <dbReference type="NCBI Taxonomy" id="512749"/>
    <lineage>
        <taxon>Bacteria</taxon>
        <taxon>Bacillati</taxon>
        <taxon>Mycoplasmatota</taxon>
        <taxon>Mollicutes</taxon>
        <taxon>Mycoplasmataceae</taxon>
        <taxon>Mycoplasma</taxon>
    </lineage>
</organism>
<dbReference type="InterPro" id="IPR010432">
    <property type="entry name" value="RDD"/>
</dbReference>
<evidence type="ECO:0000256" key="5">
    <source>
        <dbReference type="SAM" id="Phobius"/>
    </source>
</evidence>
<keyword evidence="8" id="KW-1185">Reference proteome</keyword>
<name>A0ABY9HB75_9MOLU</name>
<dbReference type="RefSeq" id="WP_305938277.1">
    <property type="nucleotide sequence ID" value="NZ_CP132191.1"/>
</dbReference>
<reference evidence="7" key="1">
    <citation type="submission" date="2023-08" db="EMBL/GenBank/DDBJ databases">
        <title>Complete genome sequence of Mycoplasma seminis 2200.</title>
        <authorList>
            <person name="Spergser J."/>
        </authorList>
    </citation>
    <scope>NUCLEOTIDE SEQUENCE [LARGE SCALE GENOMIC DNA]</scope>
    <source>
        <strain evidence="7">2200</strain>
    </source>
</reference>